<protein>
    <recommendedName>
        <fullName evidence="10">Beta-glucosidase</fullName>
    </recommendedName>
</protein>
<keyword evidence="5" id="KW-0326">Glycosidase</keyword>
<organism evidence="8 9">
    <name type="scientific">Psylliodes chrysocephalus</name>
    <dbReference type="NCBI Taxonomy" id="3402493"/>
    <lineage>
        <taxon>Eukaryota</taxon>
        <taxon>Metazoa</taxon>
        <taxon>Ecdysozoa</taxon>
        <taxon>Arthropoda</taxon>
        <taxon>Hexapoda</taxon>
        <taxon>Insecta</taxon>
        <taxon>Pterygota</taxon>
        <taxon>Neoptera</taxon>
        <taxon>Endopterygota</taxon>
        <taxon>Coleoptera</taxon>
        <taxon>Polyphaga</taxon>
        <taxon>Cucujiformia</taxon>
        <taxon>Chrysomeloidea</taxon>
        <taxon>Chrysomelidae</taxon>
        <taxon>Galerucinae</taxon>
        <taxon>Alticini</taxon>
        <taxon>Psylliodes</taxon>
    </lineage>
</organism>
<dbReference type="Proteomes" id="UP001153636">
    <property type="component" value="Chromosome 2"/>
</dbReference>
<dbReference type="PROSITE" id="PS00653">
    <property type="entry name" value="GLYCOSYL_HYDROL_F1_2"/>
    <property type="match status" value="1"/>
</dbReference>
<keyword evidence="4" id="KW-0325">Glycoprotein</keyword>
<dbReference type="PANTHER" id="PTHR10353:SF36">
    <property type="entry name" value="LP05116P"/>
    <property type="match status" value="1"/>
</dbReference>
<name>A0A9P0CQF7_9CUCU</name>
<reference evidence="8" key="1">
    <citation type="submission" date="2022-01" db="EMBL/GenBank/DDBJ databases">
        <authorList>
            <person name="King R."/>
        </authorList>
    </citation>
    <scope>NUCLEOTIDE SEQUENCE</scope>
</reference>
<keyword evidence="3" id="KW-0378">Hydrolase</keyword>
<keyword evidence="9" id="KW-1185">Reference proteome</keyword>
<evidence type="ECO:0000256" key="4">
    <source>
        <dbReference type="ARBA" id="ARBA00023180"/>
    </source>
</evidence>
<evidence type="ECO:0000256" key="1">
    <source>
        <dbReference type="ARBA" id="ARBA00010838"/>
    </source>
</evidence>
<dbReference type="Gene3D" id="3.20.20.80">
    <property type="entry name" value="Glycosidases"/>
    <property type="match status" value="1"/>
</dbReference>
<dbReference type="PANTHER" id="PTHR10353">
    <property type="entry name" value="GLYCOSYL HYDROLASE"/>
    <property type="match status" value="1"/>
</dbReference>
<evidence type="ECO:0000313" key="8">
    <source>
        <dbReference type="EMBL" id="CAH1106424.1"/>
    </source>
</evidence>
<dbReference type="SUPFAM" id="SSF51445">
    <property type="entry name" value="(Trans)glycosidases"/>
    <property type="match status" value="1"/>
</dbReference>
<sequence>MFLAIWFFVSCIVSTGYAKIHYNKFPKDFIFGVGTSSYQIEGAWNIDGKGPSIWDNFTHRVPSPISNNDTGDVACDHYHRYKEDIRNIYNIGFQFYRFSISWPRVLPTGYSKPINEKGISFYKKIINEILRYNMTPVVTIYHWDLPQRLYEDGIDWTNPKLVDIFVDYARIIISRFPEVGLWTTINEPKQICRLGYGTGILAPGVKSDGLLEYQCTYVILKTHAATYRMYKKEFSHYKAKMSIVIECPWSEPLTNTKSNKDASERLRQFECGMYMHPIYIGDWPKIVKDRIAQRSKSQNLTKSRLPSFTREEIAFIKGTQDYLGLNYYYTYLVSNIAAGEKGFTNYEYDMGAIISENPNWKFDKNLRKNTPWGIRRALKWIKGQYNNPVILITEMGVSDDGTTIQDDQRIEYYREYSCNILDAMYVDKVKVVGLGAWSLMDNFEWMLGYKSHFGLYYIDFYNDPSLKRVPKKSVQYFRQIIKSRELICNIYDTNFY</sequence>
<dbReference type="InterPro" id="IPR033132">
    <property type="entry name" value="GH_1_N_CS"/>
</dbReference>
<dbReference type="Pfam" id="PF00232">
    <property type="entry name" value="Glyco_hydro_1"/>
    <property type="match status" value="1"/>
</dbReference>
<dbReference type="EMBL" id="OV651814">
    <property type="protein sequence ID" value="CAH1106424.1"/>
    <property type="molecule type" value="Genomic_DNA"/>
</dbReference>
<feature type="chain" id="PRO_5040394994" description="Beta-glucosidase" evidence="7">
    <location>
        <begin position="19"/>
        <end position="496"/>
    </location>
</feature>
<feature type="signal peptide" evidence="7">
    <location>
        <begin position="1"/>
        <end position="18"/>
    </location>
</feature>
<dbReference type="GO" id="GO:0008422">
    <property type="term" value="F:beta-glucosidase activity"/>
    <property type="evidence" value="ECO:0007669"/>
    <property type="project" value="TreeGrafter"/>
</dbReference>
<accession>A0A9P0CQF7</accession>
<dbReference type="GO" id="GO:0005975">
    <property type="term" value="P:carbohydrate metabolic process"/>
    <property type="evidence" value="ECO:0007669"/>
    <property type="project" value="InterPro"/>
</dbReference>
<dbReference type="InterPro" id="IPR017853">
    <property type="entry name" value="GH"/>
</dbReference>
<dbReference type="FunFam" id="3.20.20.80:FF:000013">
    <property type="entry name" value="lactase-phlorizin hydrolase"/>
    <property type="match status" value="1"/>
</dbReference>
<dbReference type="AlphaFoldDB" id="A0A9P0CQF7"/>
<comment type="subunit">
    <text evidence="2">Homodimer.</text>
</comment>
<dbReference type="InterPro" id="IPR001360">
    <property type="entry name" value="Glyco_hydro_1"/>
</dbReference>
<evidence type="ECO:0000256" key="6">
    <source>
        <dbReference type="RuleBase" id="RU003690"/>
    </source>
</evidence>
<evidence type="ECO:0000256" key="7">
    <source>
        <dbReference type="SAM" id="SignalP"/>
    </source>
</evidence>
<evidence type="ECO:0000256" key="5">
    <source>
        <dbReference type="ARBA" id="ARBA00023295"/>
    </source>
</evidence>
<dbReference type="OrthoDB" id="6666096at2759"/>
<gene>
    <name evidence="8" type="ORF">PSYICH_LOCUS7477</name>
</gene>
<keyword evidence="7" id="KW-0732">Signal</keyword>
<evidence type="ECO:0000313" key="9">
    <source>
        <dbReference type="Proteomes" id="UP001153636"/>
    </source>
</evidence>
<dbReference type="PRINTS" id="PR00131">
    <property type="entry name" value="GLHYDRLASE1"/>
</dbReference>
<proteinExistence type="inferred from homology"/>
<evidence type="ECO:0008006" key="10">
    <source>
        <dbReference type="Google" id="ProtNLM"/>
    </source>
</evidence>
<evidence type="ECO:0000256" key="3">
    <source>
        <dbReference type="ARBA" id="ARBA00022801"/>
    </source>
</evidence>
<comment type="similarity">
    <text evidence="1 6">Belongs to the glycosyl hydrolase 1 family.</text>
</comment>
<evidence type="ECO:0000256" key="2">
    <source>
        <dbReference type="ARBA" id="ARBA00011738"/>
    </source>
</evidence>